<dbReference type="InterPro" id="IPR007277">
    <property type="entry name" value="Svp26/Tex261"/>
</dbReference>
<dbReference type="GO" id="GO:0097020">
    <property type="term" value="F:COPII receptor activity"/>
    <property type="evidence" value="ECO:0007669"/>
    <property type="project" value="InterPro"/>
</dbReference>
<dbReference type="EMBL" id="GL349449">
    <property type="protein sequence ID" value="KNC47949.1"/>
    <property type="molecule type" value="Genomic_DNA"/>
</dbReference>
<protein>
    <submittedName>
        <fullName evidence="7">Uncharacterized protein</fullName>
    </submittedName>
</protein>
<evidence type="ECO:0000313" key="8">
    <source>
        <dbReference type="Proteomes" id="UP000054408"/>
    </source>
</evidence>
<keyword evidence="3 6" id="KW-0812">Transmembrane</keyword>
<evidence type="ECO:0000313" key="7">
    <source>
        <dbReference type="EMBL" id="KNC47949.1"/>
    </source>
</evidence>
<proteinExistence type="inferred from homology"/>
<name>A0A0L0D6H0_THETB</name>
<dbReference type="GO" id="GO:0005789">
    <property type="term" value="C:endoplasmic reticulum membrane"/>
    <property type="evidence" value="ECO:0007669"/>
    <property type="project" value="TreeGrafter"/>
</dbReference>
<organism evidence="7 8">
    <name type="scientific">Thecamonas trahens ATCC 50062</name>
    <dbReference type="NCBI Taxonomy" id="461836"/>
    <lineage>
        <taxon>Eukaryota</taxon>
        <taxon>Apusozoa</taxon>
        <taxon>Apusomonadida</taxon>
        <taxon>Apusomonadidae</taxon>
        <taxon>Thecamonas</taxon>
    </lineage>
</organism>
<evidence type="ECO:0000256" key="2">
    <source>
        <dbReference type="ARBA" id="ARBA00008096"/>
    </source>
</evidence>
<evidence type="ECO:0000256" key="4">
    <source>
        <dbReference type="ARBA" id="ARBA00022989"/>
    </source>
</evidence>
<dbReference type="GO" id="GO:0000139">
    <property type="term" value="C:Golgi membrane"/>
    <property type="evidence" value="ECO:0007669"/>
    <property type="project" value="TreeGrafter"/>
</dbReference>
<evidence type="ECO:0000256" key="1">
    <source>
        <dbReference type="ARBA" id="ARBA00004141"/>
    </source>
</evidence>
<evidence type="ECO:0000256" key="3">
    <source>
        <dbReference type="ARBA" id="ARBA00022692"/>
    </source>
</evidence>
<dbReference type="AlphaFoldDB" id="A0A0L0D6H0"/>
<feature type="transmembrane region" description="Helical" evidence="6">
    <location>
        <begin position="49"/>
        <end position="72"/>
    </location>
</feature>
<dbReference type="PANTHER" id="PTHR13144:SF0">
    <property type="entry name" value="PROTEIN TEX261"/>
    <property type="match status" value="1"/>
</dbReference>
<dbReference type="Pfam" id="PF04148">
    <property type="entry name" value="Erv26"/>
    <property type="match status" value="1"/>
</dbReference>
<dbReference type="OrthoDB" id="28257at2759"/>
<dbReference type="GO" id="GO:0030134">
    <property type="term" value="C:COPII-coated ER to Golgi transport vesicle"/>
    <property type="evidence" value="ECO:0007669"/>
    <property type="project" value="TreeGrafter"/>
</dbReference>
<keyword evidence="4 6" id="KW-1133">Transmembrane helix</keyword>
<dbReference type="GO" id="GO:0006888">
    <property type="term" value="P:endoplasmic reticulum to Golgi vesicle-mediated transport"/>
    <property type="evidence" value="ECO:0007669"/>
    <property type="project" value="InterPro"/>
</dbReference>
<sequence length="146" mass="15353">MWGLAAHAVYASNLATFPFIPLVSAKTVASVVGLGLDHWMWFRYFSSTWYPFSFVISYFGLCIWLVPFLFFISSSANDTALPMPGASAAMGGIDHGAGRGSGVAAGAAGLAAASKSWITTILDAINEAIHSMTSGGPSRARSAHFD</sequence>
<reference evidence="7 8" key="1">
    <citation type="submission" date="2010-05" db="EMBL/GenBank/DDBJ databases">
        <title>The Genome Sequence of Thecamonas trahens ATCC 50062.</title>
        <authorList>
            <consortium name="The Broad Institute Genome Sequencing Platform"/>
            <person name="Russ C."/>
            <person name="Cuomo C."/>
            <person name="Shea T."/>
            <person name="Young S.K."/>
            <person name="Zeng Q."/>
            <person name="Koehrsen M."/>
            <person name="Haas B."/>
            <person name="Borodovsky M."/>
            <person name="Guigo R."/>
            <person name="Alvarado L."/>
            <person name="Berlin A."/>
            <person name="Bochicchio J."/>
            <person name="Borenstein D."/>
            <person name="Chapman S."/>
            <person name="Chen Z."/>
            <person name="Freedman E."/>
            <person name="Gellesch M."/>
            <person name="Goldberg J."/>
            <person name="Griggs A."/>
            <person name="Gujja S."/>
            <person name="Heilman E."/>
            <person name="Heiman D."/>
            <person name="Hepburn T."/>
            <person name="Howarth C."/>
            <person name="Jen D."/>
            <person name="Larson L."/>
            <person name="Mehta T."/>
            <person name="Park D."/>
            <person name="Pearson M."/>
            <person name="Roberts A."/>
            <person name="Saif S."/>
            <person name="Shenoy N."/>
            <person name="Sisk P."/>
            <person name="Stolte C."/>
            <person name="Sykes S."/>
            <person name="Thomson T."/>
            <person name="Walk T."/>
            <person name="White J."/>
            <person name="Yandava C."/>
            <person name="Burger G."/>
            <person name="Gray M.W."/>
            <person name="Holland P.W.H."/>
            <person name="King N."/>
            <person name="Lang F.B.F."/>
            <person name="Roger A.J."/>
            <person name="Ruiz-Trillo I."/>
            <person name="Lander E."/>
            <person name="Nusbaum C."/>
        </authorList>
    </citation>
    <scope>NUCLEOTIDE SEQUENCE [LARGE SCALE GENOMIC DNA]</scope>
    <source>
        <strain evidence="7 8">ATCC 50062</strain>
    </source>
</reference>
<dbReference type="RefSeq" id="XP_013758966.1">
    <property type="nucleotide sequence ID" value="XM_013903512.1"/>
</dbReference>
<dbReference type="eggNOG" id="KOG4136">
    <property type="taxonomic scope" value="Eukaryota"/>
</dbReference>
<keyword evidence="8" id="KW-1185">Reference proteome</keyword>
<accession>A0A0L0D6H0</accession>
<keyword evidence="5 6" id="KW-0472">Membrane</keyword>
<comment type="subcellular location">
    <subcellularLocation>
        <location evidence="1">Membrane</location>
        <topology evidence="1">Multi-pass membrane protein</topology>
    </subcellularLocation>
</comment>
<evidence type="ECO:0000256" key="5">
    <source>
        <dbReference type="ARBA" id="ARBA00023136"/>
    </source>
</evidence>
<dbReference type="PANTHER" id="PTHR13144">
    <property type="entry name" value="TEX261 PROTEIN"/>
    <property type="match status" value="1"/>
</dbReference>
<evidence type="ECO:0000256" key="6">
    <source>
        <dbReference type="SAM" id="Phobius"/>
    </source>
</evidence>
<gene>
    <name evidence="7" type="ORF">AMSG_04183</name>
</gene>
<comment type="similarity">
    <text evidence="2">Belongs to the SVP26 family.</text>
</comment>
<dbReference type="GeneID" id="25563737"/>
<dbReference type="Proteomes" id="UP000054408">
    <property type="component" value="Unassembled WGS sequence"/>
</dbReference>